<evidence type="ECO:0000256" key="1">
    <source>
        <dbReference type="ARBA" id="ARBA00050056"/>
    </source>
</evidence>
<dbReference type="Proteomes" id="UP001432222">
    <property type="component" value="Chromosome"/>
</dbReference>
<name>A0ABZ1U476_9ACTN</name>
<sequence>MKLAFAPEGWDDYLYWQAADKKALRKLNELIIHQARFHYSR</sequence>
<accession>A0ABZ1U476</accession>
<proteinExistence type="predicted"/>
<gene>
    <name evidence="2" type="ORF">OHA16_25170</name>
</gene>
<dbReference type="InterPro" id="IPR009614">
    <property type="entry name" value="YoeB_toxin"/>
</dbReference>
<keyword evidence="3" id="KW-1185">Reference proteome</keyword>
<dbReference type="Gene3D" id="3.30.2310.20">
    <property type="entry name" value="RelE-like"/>
    <property type="match status" value="1"/>
</dbReference>
<evidence type="ECO:0000313" key="3">
    <source>
        <dbReference type="Proteomes" id="UP001432222"/>
    </source>
</evidence>
<protein>
    <recommendedName>
        <fullName evidence="1">Endoribonuclease YoeB</fullName>
    </recommendedName>
</protein>
<dbReference type="EMBL" id="CP108110">
    <property type="protein sequence ID" value="WUQ85968.1"/>
    <property type="molecule type" value="Genomic_DNA"/>
</dbReference>
<dbReference type="InterPro" id="IPR035093">
    <property type="entry name" value="RelE/ParE_toxin_dom_sf"/>
</dbReference>
<dbReference type="Pfam" id="PF06769">
    <property type="entry name" value="YoeB_toxin"/>
    <property type="match status" value="1"/>
</dbReference>
<reference evidence="2" key="1">
    <citation type="submission" date="2022-10" db="EMBL/GenBank/DDBJ databases">
        <title>The complete genomes of actinobacterial strains from the NBC collection.</title>
        <authorList>
            <person name="Joergensen T.S."/>
            <person name="Alvarez Arevalo M."/>
            <person name="Sterndorff E.B."/>
            <person name="Faurdal D."/>
            <person name="Vuksanovic O."/>
            <person name="Mourched A.-S."/>
            <person name="Charusanti P."/>
            <person name="Shaw S."/>
            <person name="Blin K."/>
            <person name="Weber T."/>
        </authorList>
    </citation>
    <scope>NUCLEOTIDE SEQUENCE</scope>
    <source>
        <strain evidence="2">NBC_00222</strain>
    </source>
</reference>
<evidence type="ECO:0000313" key="2">
    <source>
        <dbReference type="EMBL" id="WUQ85968.1"/>
    </source>
</evidence>
<organism evidence="2 3">
    <name type="scientific">Kitasatospora purpeofusca</name>
    <dbReference type="NCBI Taxonomy" id="67352"/>
    <lineage>
        <taxon>Bacteria</taxon>
        <taxon>Bacillati</taxon>
        <taxon>Actinomycetota</taxon>
        <taxon>Actinomycetes</taxon>
        <taxon>Kitasatosporales</taxon>
        <taxon>Streptomycetaceae</taxon>
        <taxon>Kitasatospora</taxon>
    </lineage>
</organism>
<dbReference type="RefSeq" id="WP_328956638.1">
    <property type="nucleotide sequence ID" value="NZ_CP108110.1"/>
</dbReference>